<name>A0A285HLK6_9RHOB</name>
<feature type="domain" description="NAD-dependent epimerase/dehydratase" evidence="1">
    <location>
        <begin position="8"/>
        <end position="235"/>
    </location>
</feature>
<reference evidence="3 4" key="1">
    <citation type="submission" date="2017-09" db="EMBL/GenBank/DDBJ databases">
        <authorList>
            <person name="Ehlers B."/>
            <person name="Leendertz F.H."/>
        </authorList>
    </citation>
    <scope>NUCLEOTIDE SEQUENCE [LARGE SCALE GENOMIC DNA]</scope>
    <source>
        <strain evidence="3 4">CGMCC 1.12662</strain>
    </source>
</reference>
<evidence type="ECO:0000259" key="1">
    <source>
        <dbReference type="Pfam" id="PF01370"/>
    </source>
</evidence>
<accession>A0A285HLK6</accession>
<dbReference type="SUPFAM" id="SSF51735">
    <property type="entry name" value="NAD(P)-binding Rossmann-fold domains"/>
    <property type="match status" value="1"/>
</dbReference>
<evidence type="ECO:0000313" key="4">
    <source>
        <dbReference type="Proteomes" id="UP000231655"/>
    </source>
</evidence>
<dbReference type="Gene3D" id="3.40.50.720">
    <property type="entry name" value="NAD(P)-binding Rossmann-like Domain"/>
    <property type="match status" value="1"/>
</dbReference>
<proteinExistence type="predicted"/>
<evidence type="ECO:0000313" key="2">
    <source>
        <dbReference type="EMBL" id="PJE27973.1"/>
    </source>
</evidence>
<reference evidence="2 5" key="2">
    <citation type="journal article" date="2018" name="Int. J. Syst. Evol. Microbiol.">
        <title>Pseudooceanicola lipolyticus sp. nov., a marine alphaproteobacterium, reclassification of Oceanicola flagellatus as Pseudooceanicola flagellatus comb. nov. and emended description of the genus Pseudooceanicola.</title>
        <authorList>
            <person name="Huang M.-M."/>
            <person name="Guo L.-L."/>
            <person name="Wu Y.-H."/>
            <person name="Lai Q.-L."/>
            <person name="Shao Z.-Z."/>
            <person name="Wang C.-S."/>
            <person name="Wu M."/>
            <person name="Xu X.-W."/>
        </authorList>
    </citation>
    <scope>NUCLEOTIDE SEQUENCE [LARGE SCALE GENOMIC DNA]</scope>
    <source>
        <strain evidence="2 5">Ar-45</strain>
    </source>
</reference>
<gene>
    <name evidence="2" type="ORF">CVM39_15565</name>
    <name evidence="3" type="ORF">SAMN06297129_0042</name>
</gene>
<evidence type="ECO:0000313" key="5">
    <source>
        <dbReference type="Proteomes" id="UP000231702"/>
    </source>
</evidence>
<dbReference type="Pfam" id="PF01370">
    <property type="entry name" value="Epimerase"/>
    <property type="match status" value="1"/>
</dbReference>
<dbReference type="OrthoDB" id="9801785at2"/>
<keyword evidence="5" id="KW-1185">Reference proteome</keyword>
<dbReference type="EMBL" id="OBEA01000001">
    <property type="protein sequence ID" value="SNY35571.1"/>
    <property type="molecule type" value="Genomic_DNA"/>
</dbReference>
<dbReference type="EMBL" id="PGTD01000017">
    <property type="protein sequence ID" value="PJE27973.1"/>
    <property type="molecule type" value="Genomic_DNA"/>
</dbReference>
<dbReference type="AlphaFoldDB" id="A0A285HLK6"/>
<dbReference type="RefSeq" id="WP_097143867.1">
    <property type="nucleotide sequence ID" value="NZ_OBEA01000001.1"/>
</dbReference>
<evidence type="ECO:0000313" key="3">
    <source>
        <dbReference type="EMBL" id="SNY35571.1"/>
    </source>
</evidence>
<dbReference type="Proteomes" id="UP000231702">
    <property type="component" value="Unassembled WGS sequence"/>
</dbReference>
<dbReference type="InterPro" id="IPR050177">
    <property type="entry name" value="Lipid_A_modif_metabolic_enz"/>
</dbReference>
<dbReference type="Proteomes" id="UP000231655">
    <property type="component" value="Unassembled WGS sequence"/>
</dbReference>
<dbReference type="InterPro" id="IPR036291">
    <property type="entry name" value="NAD(P)-bd_dom_sf"/>
</dbReference>
<organism evidence="3 4">
    <name type="scientific">Pseudooceanicola antarcticus</name>
    <dbReference type="NCBI Taxonomy" id="1247613"/>
    <lineage>
        <taxon>Bacteria</taxon>
        <taxon>Pseudomonadati</taxon>
        <taxon>Pseudomonadota</taxon>
        <taxon>Alphaproteobacteria</taxon>
        <taxon>Rhodobacterales</taxon>
        <taxon>Paracoccaceae</taxon>
        <taxon>Pseudooceanicola</taxon>
    </lineage>
</organism>
<dbReference type="PANTHER" id="PTHR43245">
    <property type="entry name" value="BIFUNCTIONAL POLYMYXIN RESISTANCE PROTEIN ARNA"/>
    <property type="match status" value="1"/>
</dbReference>
<protein>
    <submittedName>
        <fullName evidence="2">NAD(P)-dependent oxidoreductase</fullName>
    </submittedName>
    <submittedName>
        <fullName evidence="3">Nucleoside-diphosphate-sugar epimerase</fullName>
    </submittedName>
</protein>
<dbReference type="CDD" id="cd08946">
    <property type="entry name" value="SDR_e"/>
    <property type="match status" value="1"/>
</dbReference>
<dbReference type="InterPro" id="IPR001509">
    <property type="entry name" value="Epimerase_deHydtase"/>
</dbReference>
<sequence>MSGDRRHVVVTGAGGFVCAAFAQALASRGWQVTALDRHFDAAARRKLTGVRLVEADLLASPGVIASLAPGAVIHGAALTASPEALGISPAAHLEMNTTLTLRALAEARQAGAGRLIFLSSTGVFDQRDGLDRARLTEDMTPTAKGPYAATKLAGEILTMAAQEPDFAALPLRLGNIFGPGEVARPSRPGLSLPQRLHAEAVQGMLRSGRAGALREWAWLPDLAQGVAALLEALPDVEPGVLHAGTPPAIGDEALAELIAPGVPRHFATDGPMRPPMGSCRRSPMALLDWTAIPAGLAALGLSEDTP</sequence>